<evidence type="ECO:0000256" key="2">
    <source>
        <dbReference type="ARBA" id="ARBA00022448"/>
    </source>
</evidence>
<dbReference type="PRINTS" id="PR00421">
    <property type="entry name" value="THIOREDOXIN"/>
</dbReference>
<evidence type="ECO:0000256" key="4">
    <source>
        <dbReference type="ARBA" id="ARBA00023157"/>
    </source>
</evidence>
<keyword evidence="8" id="KW-0732">Signal</keyword>
<dbReference type="InterPro" id="IPR005746">
    <property type="entry name" value="Thioredoxin"/>
</dbReference>
<evidence type="ECO:0000256" key="1">
    <source>
        <dbReference type="ARBA" id="ARBA00008987"/>
    </source>
</evidence>
<evidence type="ECO:0000256" key="3">
    <source>
        <dbReference type="ARBA" id="ARBA00022982"/>
    </source>
</evidence>
<organism evidence="10 11">
    <name type="scientific">Hallella mizrahii</name>
    <dbReference type="NCBI Taxonomy" id="2606637"/>
    <lineage>
        <taxon>Bacteria</taxon>
        <taxon>Pseudomonadati</taxon>
        <taxon>Bacteroidota</taxon>
        <taxon>Bacteroidia</taxon>
        <taxon>Bacteroidales</taxon>
        <taxon>Prevotellaceae</taxon>
        <taxon>Hallella</taxon>
    </lineage>
</organism>
<dbReference type="NCBIfam" id="TIGR01068">
    <property type="entry name" value="thioredoxin"/>
    <property type="match status" value="1"/>
</dbReference>
<sequence>MSKSSTLLSLLFLLPMTLSISCTGKTTQPDGQKRSNAKAQEQTATKKKEKKNMEVKELTTQEFKEKVMNYDVHPKEWVFEGDKPVIIDFYATWCGPCKATAPIVADIAKTYAGKIDVYKVDVDQQQELAATFGIRSIPTIFFIPKQGDPQVQVGAMNRAQFDEAIKEILLPE</sequence>
<keyword evidence="3" id="KW-0249">Electron transport</keyword>
<dbReference type="InterPro" id="IPR036249">
    <property type="entry name" value="Thioredoxin-like_sf"/>
</dbReference>
<dbReference type="AlphaFoldDB" id="A0A7K0KGY2"/>
<dbReference type="GO" id="GO:0045454">
    <property type="term" value="P:cell redox homeostasis"/>
    <property type="evidence" value="ECO:0007669"/>
    <property type="project" value="TreeGrafter"/>
</dbReference>
<dbReference type="CDD" id="cd02947">
    <property type="entry name" value="TRX_family"/>
    <property type="match status" value="1"/>
</dbReference>
<protein>
    <recommendedName>
        <fullName evidence="6">Thioredoxin</fullName>
    </recommendedName>
</protein>
<evidence type="ECO:0000256" key="7">
    <source>
        <dbReference type="SAM" id="MobiDB-lite"/>
    </source>
</evidence>
<comment type="caution">
    <text evidence="10">The sequence shown here is derived from an EMBL/GenBank/DDBJ whole genome shotgun (WGS) entry which is preliminary data.</text>
</comment>
<keyword evidence="5" id="KW-0676">Redox-active center</keyword>
<dbReference type="GO" id="GO:0015035">
    <property type="term" value="F:protein-disulfide reductase activity"/>
    <property type="evidence" value="ECO:0007669"/>
    <property type="project" value="UniProtKB-UniRule"/>
</dbReference>
<keyword evidence="4" id="KW-1015">Disulfide bond</keyword>
<dbReference type="Gene3D" id="3.40.30.10">
    <property type="entry name" value="Glutaredoxin"/>
    <property type="match status" value="1"/>
</dbReference>
<evidence type="ECO:0000313" key="11">
    <source>
        <dbReference type="Proteomes" id="UP000438914"/>
    </source>
</evidence>
<dbReference type="InterPro" id="IPR017937">
    <property type="entry name" value="Thioredoxin_CS"/>
</dbReference>
<evidence type="ECO:0000259" key="9">
    <source>
        <dbReference type="PROSITE" id="PS51352"/>
    </source>
</evidence>
<comment type="similarity">
    <text evidence="1">Belongs to the thioredoxin family.</text>
</comment>
<name>A0A7K0KGY2_9BACT</name>
<dbReference type="Pfam" id="PF00085">
    <property type="entry name" value="Thioredoxin"/>
    <property type="match status" value="1"/>
</dbReference>
<feature type="domain" description="Thioredoxin" evidence="9">
    <location>
        <begin position="33"/>
        <end position="170"/>
    </location>
</feature>
<feature type="region of interest" description="Disordered" evidence="7">
    <location>
        <begin position="24"/>
        <end position="50"/>
    </location>
</feature>
<dbReference type="PROSITE" id="PS51352">
    <property type="entry name" value="THIOREDOXIN_2"/>
    <property type="match status" value="1"/>
</dbReference>
<evidence type="ECO:0000256" key="8">
    <source>
        <dbReference type="SAM" id="SignalP"/>
    </source>
</evidence>
<keyword evidence="11" id="KW-1185">Reference proteome</keyword>
<dbReference type="PROSITE" id="PS51257">
    <property type="entry name" value="PROKAR_LIPOPROTEIN"/>
    <property type="match status" value="1"/>
</dbReference>
<dbReference type="EMBL" id="VUNG01000031">
    <property type="protein sequence ID" value="MST85191.1"/>
    <property type="molecule type" value="Genomic_DNA"/>
</dbReference>
<feature type="chain" id="PRO_5029886217" description="Thioredoxin" evidence="8">
    <location>
        <begin position="25"/>
        <end position="172"/>
    </location>
</feature>
<dbReference type="RefSeq" id="WP_154534778.1">
    <property type="nucleotide sequence ID" value="NZ_VUNG01000031.1"/>
</dbReference>
<reference evidence="10 11" key="1">
    <citation type="submission" date="2019-08" db="EMBL/GenBank/DDBJ databases">
        <title>In-depth cultivation of the pig gut microbiome towards novel bacterial diversity and tailored functional studies.</title>
        <authorList>
            <person name="Wylensek D."/>
            <person name="Hitch T.C.A."/>
            <person name="Clavel T."/>
        </authorList>
    </citation>
    <scope>NUCLEOTIDE SEQUENCE [LARGE SCALE GENOMIC DNA]</scope>
    <source>
        <strain evidence="10 11">LKV-178-WT-2A</strain>
    </source>
</reference>
<dbReference type="PANTHER" id="PTHR45663:SF11">
    <property type="entry name" value="GEO12009P1"/>
    <property type="match status" value="1"/>
</dbReference>
<dbReference type="PROSITE" id="PS00194">
    <property type="entry name" value="THIOREDOXIN_1"/>
    <property type="match status" value="1"/>
</dbReference>
<dbReference type="PANTHER" id="PTHR45663">
    <property type="entry name" value="GEO12009P1"/>
    <property type="match status" value="1"/>
</dbReference>
<dbReference type="FunFam" id="3.40.30.10:FF:000229">
    <property type="entry name" value="Thioredoxin (TRX)"/>
    <property type="match status" value="1"/>
</dbReference>
<gene>
    <name evidence="10" type="primary">trxA</name>
    <name evidence="10" type="ORF">FYJ73_11045</name>
</gene>
<evidence type="ECO:0000256" key="6">
    <source>
        <dbReference type="NCBIfam" id="TIGR01068"/>
    </source>
</evidence>
<evidence type="ECO:0000313" key="10">
    <source>
        <dbReference type="EMBL" id="MST85191.1"/>
    </source>
</evidence>
<accession>A0A7K0KGY2</accession>
<dbReference type="GO" id="GO:0005829">
    <property type="term" value="C:cytosol"/>
    <property type="evidence" value="ECO:0007669"/>
    <property type="project" value="TreeGrafter"/>
</dbReference>
<dbReference type="SUPFAM" id="SSF52833">
    <property type="entry name" value="Thioredoxin-like"/>
    <property type="match status" value="1"/>
</dbReference>
<proteinExistence type="inferred from homology"/>
<dbReference type="InterPro" id="IPR013766">
    <property type="entry name" value="Thioredoxin_domain"/>
</dbReference>
<evidence type="ECO:0000256" key="5">
    <source>
        <dbReference type="ARBA" id="ARBA00023284"/>
    </source>
</evidence>
<feature type="signal peptide" evidence="8">
    <location>
        <begin position="1"/>
        <end position="24"/>
    </location>
</feature>
<dbReference type="Proteomes" id="UP000438914">
    <property type="component" value="Unassembled WGS sequence"/>
</dbReference>
<keyword evidence="2" id="KW-0813">Transport</keyword>